<feature type="repeat" description="TPR" evidence="6">
    <location>
        <begin position="32"/>
        <end position="65"/>
    </location>
</feature>
<dbReference type="FunFam" id="1.25.40.10:FF:000036">
    <property type="entry name" value="interferon-induced protein with tetratricopeptide repeats 5"/>
    <property type="match status" value="1"/>
</dbReference>
<dbReference type="Pfam" id="PF14559">
    <property type="entry name" value="TPR_19"/>
    <property type="match status" value="1"/>
</dbReference>
<dbReference type="STRING" id="75743.A0A401PS89"/>
<dbReference type="GO" id="GO:0051607">
    <property type="term" value="P:defense response to virus"/>
    <property type="evidence" value="ECO:0007669"/>
    <property type="project" value="TreeGrafter"/>
</dbReference>
<dbReference type="PANTHER" id="PTHR10271">
    <property type="entry name" value="INTERFERON-INDUCED PROTEIN WITH TETRATRICOPEPTIDE REPEATS"/>
    <property type="match status" value="1"/>
</dbReference>
<keyword evidence="1" id="KW-0399">Innate immunity</keyword>
<dbReference type="OrthoDB" id="10043504at2759"/>
<dbReference type="InterPro" id="IPR019734">
    <property type="entry name" value="TPR_rpt"/>
</dbReference>
<name>A0A401PS89_SCYTO</name>
<keyword evidence="3 6" id="KW-0802">TPR repeat</keyword>
<evidence type="ECO:0000256" key="4">
    <source>
        <dbReference type="ARBA" id="ARBA00022859"/>
    </source>
</evidence>
<dbReference type="Proteomes" id="UP000288216">
    <property type="component" value="Unassembled WGS sequence"/>
</dbReference>
<dbReference type="EMBL" id="BFAA01008730">
    <property type="protein sequence ID" value="GCB75985.1"/>
    <property type="molecule type" value="Genomic_DNA"/>
</dbReference>
<keyword evidence="2" id="KW-0677">Repeat</keyword>
<gene>
    <name evidence="9" type="ORF">scyTo_0015404</name>
</gene>
<evidence type="ECO:0000256" key="6">
    <source>
        <dbReference type="PROSITE-ProRule" id="PRU00339"/>
    </source>
</evidence>
<evidence type="ECO:0000313" key="9">
    <source>
        <dbReference type="EMBL" id="GCB75985.1"/>
    </source>
</evidence>
<evidence type="ECO:0000256" key="1">
    <source>
        <dbReference type="ARBA" id="ARBA00022588"/>
    </source>
</evidence>
<feature type="coiled-coil region" evidence="7">
    <location>
        <begin position="98"/>
        <end position="157"/>
    </location>
</feature>
<dbReference type="SMART" id="SM00028">
    <property type="entry name" value="TPR"/>
    <property type="match status" value="4"/>
</dbReference>
<dbReference type="GO" id="GO:0005829">
    <property type="term" value="C:cytosol"/>
    <property type="evidence" value="ECO:0007669"/>
    <property type="project" value="TreeGrafter"/>
</dbReference>
<evidence type="ECO:0000256" key="3">
    <source>
        <dbReference type="ARBA" id="ARBA00022803"/>
    </source>
</evidence>
<accession>A0A401PS89</accession>
<organism evidence="9 10">
    <name type="scientific">Scyliorhinus torazame</name>
    <name type="common">Cloudy catshark</name>
    <name type="synonym">Catulus torazame</name>
    <dbReference type="NCBI Taxonomy" id="75743"/>
    <lineage>
        <taxon>Eukaryota</taxon>
        <taxon>Metazoa</taxon>
        <taxon>Chordata</taxon>
        <taxon>Craniata</taxon>
        <taxon>Vertebrata</taxon>
        <taxon>Chondrichthyes</taxon>
        <taxon>Elasmobranchii</taxon>
        <taxon>Galeomorphii</taxon>
        <taxon>Galeoidea</taxon>
        <taxon>Carcharhiniformes</taxon>
        <taxon>Scyliorhinidae</taxon>
        <taxon>Scyliorhinus</taxon>
    </lineage>
</organism>
<comment type="similarity">
    <text evidence="5">Belongs to the IFIT family.</text>
</comment>
<evidence type="ECO:0000256" key="8">
    <source>
        <dbReference type="SAM" id="MobiDB-lite"/>
    </source>
</evidence>
<evidence type="ECO:0000256" key="5">
    <source>
        <dbReference type="ARBA" id="ARBA00038336"/>
    </source>
</evidence>
<reference evidence="9 10" key="1">
    <citation type="journal article" date="2018" name="Nat. Ecol. Evol.">
        <title>Shark genomes provide insights into elasmobranch evolution and the origin of vertebrates.</title>
        <authorList>
            <person name="Hara Y"/>
            <person name="Yamaguchi K"/>
            <person name="Onimaru K"/>
            <person name="Kadota M"/>
            <person name="Koyanagi M"/>
            <person name="Keeley SD"/>
            <person name="Tatsumi K"/>
            <person name="Tanaka K"/>
            <person name="Motone F"/>
            <person name="Kageyama Y"/>
            <person name="Nozu R"/>
            <person name="Adachi N"/>
            <person name="Nishimura O"/>
            <person name="Nakagawa R"/>
            <person name="Tanegashima C"/>
            <person name="Kiyatake I"/>
            <person name="Matsumoto R"/>
            <person name="Murakumo K"/>
            <person name="Nishida K"/>
            <person name="Terakita A"/>
            <person name="Kuratani S"/>
            <person name="Sato K"/>
            <person name="Hyodo S Kuraku.S."/>
        </authorList>
    </citation>
    <scope>NUCLEOTIDE SEQUENCE [LARGE SCALE GENOMIC DNA]</scope>
</reference>
<dbReference type="PANTHER" id="PTHR10271:SF0">
    <property type="entry name" value="INTERFERON-INDUCED PROTEIN WITH TETRATRICOPEPTIDE REPEATS 5"/>
    <property type="match status" value="1"/>
</dbReference>
<evidence type="ECO:0000313" key="10">
    <source>
        <dbReference type="Proteomes" id="UP000288216"/>
    </source>
</evidence>
<dbReference type="AlphaFoldDB" id="A0A401PS89"/>
<sequence length="286" mass="32936">MVQLALKLQVFNQYEEADTLVKQALEKSPGLPYVLRYAAKFYRKAGDIEKALKLLDKALQKSPDSAFLYHQKVTKGRYFNDQLQCHFTWGPQKENIDLDDMKQRLEDSIQTNVKYQARYYNHLAFVNCLQGNCEEAIQNLKEAKKILRENHEEEFDKRIIITYGNCAWVYYHMGQLTEAQSYLDKLETICKQFPDASRYTAMIPEVYGGKGCSLLKSAAQYYEDEKECFKKALEKDPDNVEWNVGYAIVLSRLKTFSGTPEKCEANQSDHGSHGAVSSKTTTIQSK</sequence>
<dbReference type="SUPFAM" id="SSF48452">
    <property type="entry name" value="TPR-like"/>
    <property type="match status" value="1"/>
</dbReference>
<evidence type="ECO:0000256" key="7">
    <source>
        <dbReference type="SAM" id="Coils"/>
    </source>
</evidence>
<dbReference type="InterPro" id="IPR011990">
    <property type="entry name" value="TPR-like_helical_dom_sf"/>
</dbReference>
<feature type="compositionally biased region" description="Polar residues" evidence="8">
    <location>
        <begin position="265"/>
        <end position="286"/>
    </location>
</feature>
<keyword evidence="10" id="KW-1185">Reference proteome</keyword>
<protein>
    <submittedName>
        <fullName evidence="9">Uncharacterized protein</fullName>
    </submittedName>
</protein>
<dbReference type="GO" id="GO:0045087">
    <property type="term" value="P:innate immune response"/>
    <property type="evidence" value="ECO:0007669"/>
    <property type="project" value="UniProtKB-KW"/>
</dbReference>
<feature type="region of interest" description="Disordered" evidence="8">
    <location>
        <begin position="261"/>
        <end position="286"/>
    </location>
</feature>
<comment type="caution">
    <text evidence="9">The sequence shown here is derived from an EMBL/GenBank/DDBJ whole genome shotgun (WGS) entry which is preliminary data.</text>
</comment>
<keyword evidence="7" id="KW-0175">Coiled coil</keyword>
<dbReference type="PROSITE" id="PS50005">
    <property type="entry name" value="TPR"/>
    <property type="match status" value="1"/>
</dbReference>
<keyword evidence="4" id="KW-0391">Immunity</keyword>
<proteinExistence type="inferred from homology"/>
<evidence type="ECO:0000256" key="2">
    <source>
        <dbReference type="ARBA" id="ARBA00022737"/>
    </source>
</evidence>
<dbReference type="Gene3D" id="1.25.40.10">
    <property type="entry name" value="Tetratricopeptide repeat domain"/>
    <property type="match status" value="3"/>
</dbReference>
<dbReference type="Pfam" id="PF13424">
    <property type="entry name" value="TPR_12"/>
    <property type="match status" value="1"/>
</dbReference>